<dbReference type="SMART" id="SM00849">
    <property type="entry name" value="Lactamase_B"/>
    <property type="match status" value="1"/>
</dbReference>
<keyword evidence="3" id="KW-1185">Reference proteome</keyword>
<comment type="caution">
    <text evidence="2">The sequence shown here is derived from an EMBL/GenBank/DDBJ whole genome shotgun (WGS) entry which is preliminary data.</text>
</comment>
<evidence type="ECO:0000259" key="1">
    <source>
        <dbReference type="SMART" id="SM00849"/>
    </source>
</evidence>
<dbReference type="Gene3D" id="3.60.15.10">
    <property type="entry name" value="Ribonuclease Z/Hydroxyacylglutathione hydrolase-like"/>
    <property type="match status" value="1"/>
</dbReference>
<organism evidence="2 3">
    <name type="scientific">Ornithinibacillus xuwenensis</name>
    <dbReference type="NCBI Taxonomy" id="3144668"/>
    <lineage>
        <taxon>Bacteria</taxon>
        <taxon>Bacillati</taxon>
        <taxon>Bacillota</taxon>
        <taxon>Bacilli</taxon>
        <taxon>Bacillales</taxon>
        <taxon>Bacillaceae</taxon>
        <taxon>Ornithinibacillus</taxon>
    </lineage>
</organism>
<sequence length="275" mass="31521">MMKHYICKTCGIQYNGSPKEPEKCVICTEERQYVHPSGQSWITLEEMVQNHNYQNEIIMDEKGLYSIHTRPSFGIGQTAYLVQNGGFNILWDCLTYLDEETIQAIEELGGIDAIALSHPHYYTTQVEWAEAFNALIYIHEDDQEWVTRPSDRIVFWSGETLELDKGIILHRLGGHYKGGAVLEWKEGNDEKGILLSGDIIQVVQDQDWVSFMYSYPNLIPLPAAKVADISTRVKQMKIDRIYNAFYRVVKEDGIAAVERSATRYIQALNGELFET</sequence>
<feature type="domain" description="Metallo-beta-lactamase" evidence="1">
    <location>
        <begin position="76"/>
        <end position="245"/>
    </location>
</feature>
<proteinExistence type="predicted"/>
<dbReference type="PANTHER" id="PTHR36839:SF1">
    <property type="entry name" value="METALLO-BETA-LACTAMASE FAMILY PROTEIN (AFU_ORTHOLOGUE AFUA_5G12770)"/>
    <property type="match status" value="1"/>
</dbReference>
<reference evidence="2 3" key="1">
    <citation type="submission" date="2024-05" db="EMBL/GenBank/DDBJ databases">
        <authorList>
            <person name="Haq I."/>
            <person name="Ullah Z."/>
            <person name="Ahmad R."/>
            <person name="Li M."/>
            <person name="Tong Y."/>
        </authorList>
    </citation>
    <scope>NUCLEOTIDE SEQUENCE [LARGE SCALE GENOMIC DNA]</scope>
    <source>
        <strain evidence="2 3">16A2E</strain>
    </source>
</reference>
<gene>
    <name evidence="2" type="ORF">ABC228_17870</name>
</gene>
<evidence type="ECO:0000313" key="2">
    <source>
        <dbReference type="EMBL" id="MEN2769045.1"/>
    </source>
</evidence>
<evidence type="ECO:0000313" key="3">
    <source>
        <dbReference type="Proteomes" id="UP001444625"/>
    </source>
</evidence>
<dbReference type="InterPro" id="IPR036866">
    <property type="entry name" value="RibonucZ/Hydroxyglut_hydro"/>
</dbReference>
<accession>A0ABU9XLZ2</accession>
<name>A0ABU9XLZ2_9BACI</name>
<dbReference type="InterPro" id="IPR001279">
    <property type="entry name" value="Metallo-B-lactamas"/>
</dbReference>
<protein>
    <submittedName>
        <fullName evidence="2">MBL fold metallo-hydrolase</fullName>
    </submittedName>
</protein>
<dbReference type="SUPFAM" id="SSF56281">
    <property type="entry name" value="Metallo-hydrolase/oxidoreductase"/>
    <property type="match status" value="1"/>
</dbReference>
<dbReference type="Proteomes" id="UP001444625">
    <property type="component" value="Unassembled WGS sequence"/>
</dbReference>
<dbReference type="Pfam" id="PF00753">
    <property type="entry name" value="Lactamase_B"/>
    <property type="match status" value="1"/>
</dbReference>
<dbReference type="PANTHER" id="PTHR36839">
    <property type="entry name" value="METALLO-BETA-LACTAMASE FAMILY PROTEIN (AFU_ORTHOLOGUE AFUA_5G12770)"/>
    <property type="match status" value="1"/>
</dbReference>
<dbReference type="RefSeq" id="WP_345826543.1">
    <property type="nucleotide sequence ID" value="NZ_JBDIML010000009.1"/>
</dbReference>
<dbReference type="EMBL" id="JBDIML010000009">
    <property type="protein sequence ID" value="MEN2769045.1"/>
    <property type="molecule type" value="Genomic_DNA"/>
</dbReference>